<evidence type="ECO:0000313" key="1">
    <source>
        <dbReference type="EMBL" id="AJT60604.1"/>
    </source>
</evidence>
<organism evidence="1 2">
    <name type="scientific">Salmonella phage vB_SPuM_SP116</name>
    <dbReference type="NCBI Taxonomy" id="1567025"/>
    <lineage>
        <taxon>Viruses</taxon>
        <taxon>Duplodnaviria</taxon>
        <taxon>Heunggongvirae</taxon>
        <taxon>Uroviricota</taxon>
        <taxon>Caudoviricetes</taxon>
        <taxon>Andersonviridae</taxon>
        <taxon>Ounavirinae</taxon>
        <taxon>Felixounavirus</taxon>
        <taxon>Felixounavirus SP116</taxon>
    </lineage>
</organism>
<accession>A0A0D4DAS9</accession>
<reference evidence="1 2" key="1">
    <citation type="submission" date="2014-10" db="EMBL/GenBank/DDBJ databases">
        <title>A new lytic Salmonella pullorum phage and its enzyme lys52.</title>
        <authorList>
            <person name="Bao H."/>
        </authorList>
    </citation>
    <scope>NUCLEOTIDE SEQUENCE [LARGE SCALE GENOMIC DNA]</scope>
</reference>
<name>A0A0D4DAS9_9CAUD</name>
<evidence type="ECO:0000313" key="2">
    <source>
        <dbReference type="Proteomes" id="UP000201623"/>
    </source>
</evidence>
<dbReference type="EMBL" id="KP010413">
    <property type="protein sequence ID" value="AJT60604.1"/>
    <property type="molecule type" value="Genomic_DNA"/>
</dbReference>
<proteinExistence type="predicted"/>
<protein>
    <submittedName>
        <fullName evidence="1">Uncharacterized protein</fullName>
    </submittedName>
</protein>
<dbReference type="Proteomes" id="UP000201623">
    <property type="component" value="Segment"/>
</dbReference>
<dbReference type="RefSeq" id="YP_009146273.1">
    <property type="nucleotide sequence ID" value="NC_027329.1"/>
</dbReference>
<keyword evidence="2" id="KW-1185">Reference proteome</keyword>
<gene>
    <name evidence="1" type="ORF">HB2014_28</name>
</gene>
<sequence length="34" mass="4136">MVMLFEGVYLKGIHLKDFFKDKFKKLLAIRYQSK</sequence>
<dbReference type="KEGG" id="vg:24725636"/>
<dbReference type="GeneID" id="24725636"/>